<comment type="caution">
    <text evidence="6">The sequence shown here is derived from an EMBL/GenBank/DDBJ whole genome shotgun (WGS) entry which is preliminary data.</text>
</comment>
<evidence type="ECO:0000313" key="7">
    <source>
        <dbReference type="EMBL" id="EMR4591236.1"/>
    </source>
</evidence>
<dbReference type="CDD" id="cd02947">
    <property type="entry name" value="TRX_family"/>
    <property type="match status" value="1"/>
</dbReference>
<keyword evidence="3" id="KW-1015">Disulfide bond</keyword>
<evidence type="ECO:0000256" key="1">
    <source>
        <dbReference type="ARBA" id="ARBA00022448"/>
    </source>
</evidence>
<reference evidence="6" key="1">
    <citation type="submission" date="2023-10" db="EMBL/GenBank/DDBJ databases">
        <authorList>
            <consortium name="Clinical and Environmental Microbiology Branch: Whole genome sequencing antimicrobial resistance pathogens in the healthcare setting"/>
        </authorList>
    </citation>
    <scope>NUCLEOTIDE SEQUENCE</scope>
    <source>
        <strain evidence="6">2020QW-00022</strain>
    </source>
</reference>
<dbReference type="InterPro" id="IPR036249">
    <property type="entry name" value="Thioredoxin-like_sf"/>
</dbReference>
<dbReference type="EMBL" id="ABEXCJ050000008">
    <property type="protein sequence ID" value="EMR4591236.1"/>
    <property type="molecule type" value="Genomic_DNA"/>
</dbReference>
<sequence>MLVQDKLIKRQHRMHNILSLDSDNFSSTLYPLDQDEQQTVVVYFSASWCLPCKNMKPIFIKLSECFQGSNIIFGIVDIAQSPTLAPRYGIKSVPTIAVFQDTRLIDIIAGEVPFNRALMVLEKTLGKR</sequence>
<dbReference type="GO" id="GO:0005737">
    <property type="term" value="C:cytoplasm"/>
    <property type="evidence" value="ECO:0007669"/>
    <property type="project" value="TreeGrafter"/>
</dbReference>
<dbReference type="PRINTS" id="PR00421">
    <property type="entry name" value="THIOREDOXIN"/>
</dbReference>
<evidence type="ECO:0000259" key="5">
    <source>
        <dbReference type="PROSITE" id="PS51352"/>
    </source>
</evidence>
<name>A0AAD2ZJN9_PRORE</name>
<dbReference type="PANTHER" id="PTHR45663:SF11">
    <property type="entry name" value="GEO12009P1"/>
    <property type="match status" value="1"/>
</dbReference>
<dbReference type="EMBL" id="ABEXCJ040000008">
    <property type="protein sequence ID" value="ELR5219049.1"/>
    <property type="molecule type" value="Genomic_DNA"/>
</dbReference>
<dbReference type="Pfam" id="PF00085">
    <property type="entry name" value="Thioredoxin"/>
    <property type="match status" value="1"/>
</dbReference>
<dbReference type="InterPro" id="IPR013766">
    <property type="entry name" value="Thioredoxin_domain"/>
</dbReference>
<dbReference type="InterPro" id="IPR017937">
    <property type="entry name" value="Thioredoxin_CS"/>
</dbReference>
<dbReference type="GO" id="GO:0015035">
    <property type="term" value="F:protein-disulfide reductase activity"/>
    <property type="evidence" value="ECO:0007669"/>
    <property type="project" value="TreeGrafter"/>
</dbReference>
<keyword evidence="2" id="KW-0249">Electron transport</keyword>
<keyword evidence="4" id="KW-0676">Redox-active center</keyword>
<dbReference type="SUPFAM" id="SSF52833">
    <property type="entry name" value="Thioredoxin-like"/>
    <property type="match status" value="1"/>
</dbReference>
<evidence type="ECO:0000256" key="2">
    <source>
        <dbReference type="ARBA" id="ARBA00022982"/>
    </source>
</evidence>
<feature type="domain" description="Thioredoxin" evidence="5">
    <location>
        <begin position="1"/>
        <end position="126"/>
    </location>
</feature>
<keyword evidence="1" id="KW-0813">Transport</keyword>
<organism evidence="6">
    <name type="scientific">Providencia rettgeri</name>
    <dbReference type="NCBI Taxonomy" id="587"/>
    <lineage>
        <taxon>Bacteria</taxon>
        <taxon>Pseudomonadati</taxon>
        <taxon>Pseudomonadota</taxon>
        <taxon>Gammaproteobacteria</taxon>
        <taxon>Enterobacterales</taxon>
        <taxon>Morganellaceae</taxon>
        <taxon>Providencia</taxon>
    </lineage>
</organism>
<proteinExistence type="predicted"/>
<dbReference type="Gene3D" id="3.40.30.10">
    <property type="entry name" value="Glutaredoxin"/>
    <property type="match status" value="1"/>
</dbReference>
<evidence type="ECO:0000313" key="6">
    <source>
        <dbReference type="EMBL" id="ELR5219049.1"/>
    </source>
</evidence>
<dbReference type="PROSITE" id="PS51352">
    <property type="entry name" value="THIOREDOXIN_2"/>
    <property type="match status" value="1"/>
</dbReference>
<evidence type="ECO:0000256" key="3">
    <source>
        <dbReference type="ARBA" id="ARBA00023157"/>
    </source>
</evidence>
<dbReference type="PROSITE" id="PS00194">
    <property type="entry name" value="THIOREDOXIN_1"/>
    <property type="match status" value="1"/>
</dbReference>
<dbReference type="AlphaFoldDB" id="A0AAD2ZJN9"/>
<evidence type="ECO:0000256" key="4">
    <source>
        <dbReference type="ARBA" id="ARBA00023284"/>
    </source>
</evidence>
<accession>A0AAD2ZJN9</accession>
<protein>
    <submittedName>
        <fullName evidence="6">Thioredoxin family protein</fullName>
    </submittedName>
</protein>
<dbReference type="PANTHER" id="PTHR45663">
    <property type="entry name" value="GEO12009P1"/>
    <property type="match status" value="1"/>
</dbReference>
<gene>
    <name evidence="7" type="ORF">M0K77_003588</name>
    <name evidence="6" type="ORF">M0K77_RS17940</name>
</gene>